<evidence type="ECO:0000313" key="31">
    <source>
        <dbReference type="Proteomes" id="UP000094285"/>
    </source>
</evidence>
<evidence type="ECO:0000256" key="11">
    <source>
        <dbReference type="ARBA" id="ARBA00022694"/>
    </source>
</evidence>
<gene>
    <name evidence="30" type="ORF">CANTADRAFT_49098</name>
</gene>
<feature type="compositionally biased region" description="Basic and acidic residues" evidence="28">
    <location>
        <begin position="1"/>
        <end position="31"/>
    </location>
</feature>
<evidence type="ECO:0000256" key="2">
    <source>
        <dbReference type="ARBA" id="ARBA00004123"/>
    </source>
</evidence>
<evidence type="ECO:0000256" key="10">
    <source>
        <dbReference type="ARBA" id="ARBA00022664"/>
    </source>
</evidence>
<evidence type="ECO:0000256" key="20">
    <source>
        <dbReference type="ARBA" id="ARBA00031322"/>
    </source>
</evidence>
<comment type="similarity">
    <text evidence="4">Belongs to the Dus family. Dus3 subfamily.</text>
</comment>
<dbReference type="GO" id="GO:0008270">
    <property type="term" value="F:zinc ion binding"/>
    <property type="evidence" value="ECO:0007669"/>
    <property type="project" value="UniProtKB-KW"/>
</dbReference>
<evidence type="ECO:0000256" key="9">
    <source>
        <dbReference type="ARBA" id="ARBA00022643"/>
    </source>
</evidence>
<evidence type="ECO:0000256" key="3">
    <source>
        <dbReference type="ARBA" id="ARBA00004496"/>
    </source>
</evidence>
<keyword evidence="18" id="KW-0520">NAD</keyword>
<dbReference type="Gene3D" id="3.20.20.70">
    <property type="entry name" value="Aldolase class I"/>
    <property type="match status" value="1"/>
</dbReference>
<evidence type="ECO:0000313" key="30">
    <source>
        <dbReference type="EMBL" id="ODV79759.1"/>
    </source>
</evidence>
<keyword evidence="14" id="KW-0863">Zinc-finger</keyword>
<keyword evidence="7" id="KW-0963">Cytoplasm</keyword>
<evidence type="ECO:0000256" key="22">
    <source>
        <dbReference type="ARBA" id="ARBA00033781"/>
    </source>
</evidence>
<evidence type="ECO:0000256" key="14">
    <source>
        <dbReference type="ARBA" id="ARBA00022771"/>
    </source>
</evidence>
<dbReference type="GO" id="GO:0005737">
    <property type="term" value="C:cytoplasm"/>
    <property type="evidence" value="ECO:0007669"/>
    <property type="project" value="UniProtKB-SubCell"/>
</dbReference>
<keyword evidence="17" id="KW-0560">Oxidoreductase</keyword>
<dbReference type="PROSITE" id="PS01136">
    <property type="entry name" value="UPF0034"/>
    <property type="match status" value="1"/>
</dbReference>
<evidence type="ECO:0000256" key="15">
    <source>
        <dbReference type="ARBA" id="ARBA00022833"/>
    </source>
</evidence>
<dbReference type="FunFam" id="4.10.1000.10:FF:000029">
    <property type="entry name" value="tRNA-dihydrouridine(47) synthase [NAD(P)(+)]"/>
    <property type="match status" value="1"/>
</dbReference>
<dbReference type="STRING" id="984487.A0A1E4SJT2"/>
<keyword evidence="13" id="KW-0677">Repeat</keyword>
<dbReference type="GeneID" id="30983801"/>
<keyword evidence="12" id="KW-0479">Metal-binding</keyword>
<evidence type="ECO:0000256" key="6">
    <source>
        <dbReference type="ARBA" id="ARBA00022143"/>
    </source>
</evidence>
<keyword evidence="19" id="KW-0539">Nucleus</keyword>
<evidence type="ECO:0000256" key="21">
    <source>
        <dbReference type="ARBA" id="ARBA00033779"/>
    </source>
</evidence>
<keyword evidence="15" id="KW-0862">Zinc</keyword>
<dbReference type="OrthoDB" id="259935at2759"/>
<evidence type="ECO:0000256" key="24">
    <source>
        <dbReference type="ARBA" id="ARBA00048266"/>
    </source>
</evidence>
<evidence type="ECO:0000256" key="5">
    <source>
        <dbReference type="ARBA" id="ARBA00012376"/>
    </source>
</evidence>
<dbReference type="CDD" id="cd02801">
    <property type="entry name" value="DUS_like_FMN"/>
    <property type="match status" value="1"/>
</dbReference>
<feature type="domain" description="DUS-like FMN-binding" evidence="29">
    <location>
        <begin position="276"/>
        <end position="535"/>
    </location>
</feature>
<evidence type="ECO:0000256" key="28">
    <source>
        <dbReference type="SAM" id="MobiDB-lite"/>
    </source>
</evidence>
<dbReference type="SUPFAM" id="SSF51395">
    <property type="entry name" value="FMN-linked oxidoreductases"/>
    <property type="match status" value="1"/>
</dbReference>
<reference evidence="31" key="1">
    <citation type="submission" date="2016-05" db="EMBL/GenBank/DDBJ databases">
        <title>Comparative genomics of biotechnologically important yeasts.</title>
        <authorList>
            <consortium name="DOE Joint Genome Institute"/>
            <person name="Riley R."/>
            <person name="Haridas S."/>
            <person name="Wolfe K.H."/>
            <person name="Lopes M.R."/>
            <person name="Hittinger C.T."/>
            <person name="Goker M."/>
            <person name="Salamov A."/>
            <person name="Wisecaver J."/>
            <person name="Long T.M."/>
            <person name="Aerts A.L."/>
            <person name="Barry K."/>
            <person name="Choi C."/>
            <person name="Clum A."/>
            <person name="Coughlan A.Y."/>
            <person name="Deshpande S."/>
            <person name="Douglass A.P."/>
            <person name="Hanson S.J."/>
            <person name="Klenk H.-P."/>
            <person name="Labutti K."/>
            <person name="Lapidus A."/>
            <person name="Lindquist E."/>
            <person name="Lipzen A."/>
            <person name="Meier-Kolthoff J.P."/>
            <person name="Ohm R.A."/>
            <person name="Otillar R.P."/>
            <person name="Pangilinan J."/>
            <person name="Peng Y."/>
            <person name="Rokas A."/>
            <person name="Rosa C.A."/>
            <person name="Scheuner C."/>
            <person name="Sibirny A.A."/>
            <person name="Slot J.C."/>
            <person name="Stielow J.B."/>
            <person name="Sun H."/>
            <person name="Kurtzman C.P."/>
            <person name="Blackwell M."/>
            <person name="Grigoriev I.V."/>
            <person name="Jeffries T.W."/>
        </authorList>
    </citation>
    <scope>NUCLEOTIDE SEQUENCE [LARGE SCALE GENOMIC DNA]</scope>
    <source>
        <strain evidence="31">NRRL Y-17324</strain>
    </source>
</reference>
<keyword evidence="9" id="KW-0288">FMN</keyword>
<comment type="catalytic activity">
    <reaction evidence="27">
        <text>5,6-dihydrouridine(47) in tRNA + NADP(+) = uridine(47) in tRNA + NADPH + H(+)</text>
        <dbReference type="Rhea" id="RHEA:53360"/>
        <dbReference type="Rhea" id="RHEA-COMP:13539"/>
        <dbReference type="Rhea" id="RHEA-COMP:13540"/>
        <dbReference type="ChEBI" id="CHEBI:15378"/>
        <dbReference type="ChEBI" id="CHEBI:57783"/>
        <dbReference type="ChEBI" id="CHEBI:58349"/>
        <dbReference type="ChEBI" id="CHEBI:65315"/>
        <dbReference type="ChEBI" id="CHEBI:74443"/>
        <dbReference type="EC" id="1.3.1.89"/>
    </reaction>
    <physiologicalReaction direction="right-to-left" evidence="27">
        <dbReference type="Rhea" id="RHEA:53362"/>
    </physiologicalReaction>
</comment>
<dbReference type="RefSeq" id="XP_020064881.1">
    <property type="nucleotide sequence ID" value="XM_020209665.1"/>
</dbReference>
<evidence type="ECO:0000256" key="17">
    <source>
        <dbReference type="ARBA" id="ARBA00023002"/>
    </source>
</evidence>
<dbReference type="GO" id="GO:0034399">
    <property type="term" value="C:nuclear periphery"/>
    <property type="evidence" value="ECO:0007669"/>
    <property type="project" value="EnsemblFungi"/>
</dbReference>
<dbReference type="AlphaFoldDB" id="A0A1E4SJT2"/>
<comment type="cofactor">
    <cofactor evidence="1">
        <name>FMN</name>
        <dbReference type="ChEBI" id="CHEBI:58210"/>
    </cofactor>
</comment>
<keyword evidence="31" id="KW-1185">Reference proteome</keyword>
<feature type="compositionally biased region" description="Basic and acidic residues" evidence="28">
    <location>
        <begin position="59"/>
        <end position="69"/>
    </location>
</feature>
<comment type="catalytic activity">
    <reaction evidence="25">
        <text>a 5,6-dihydrouridine in mRNA + NAD(+) = a uridine in mRNA + NADH + H(+)</text>
        <dbReference type="Rhea" id="RHEA:69851"/>
        <dbReference type="Rhea" id="RHEA-COMP:14658"/>
        <dbReference type="Rhea" id="RHEA-COMP:17789"/>
        <dbReference type="ChEBI" id="CHEBI:15378"/>
        <dbReference type="ChEBI" id="CHEBI:57540"/>
        <dbReference type="ChEBI" id="CHEBI:57945"/>
        <dbReference type="ChEBI" id="CHEBI:65315"/>
        <dbReference type="ChEBI" id="CHEBI:74443"/>
    </reaction>
    <physiologicalReaction direction="right-to-left" evidence="25">
        <dbReference type="Rhea" id="RHEA:69853"/>
    </physiologicalReaction>
</comment>
<protein>
    <recommendedName>
        <fullName evidence="6">tRNA-dihydrouridine(47) synthase [NAD(P)(+)]</fullName>
        <ecNumber evidence="5">1.3.1.89</ecNumber>
    </recommendedName>
    <alternativeName>
        <fullName evidence="21 22">mRNA-dihydrouridine synthase DUS3</fullName>
    </alternativeName>
    <alternativeName>
        <fullName evidence="20">tRNA-dihydrouridine synthase 3</fullName>
    </alternativeName>
</protein>
<dbReference type="GO" id="GO:0006397">
    <property type="term" value="P:mRNA processing"/>
    <property type="evidence" value="ECO:0007669"/>
    <property type="project" value="UniProtKB-KW"/>
</dbReference>
<proteinExistence type="inferred from homology"/>
<keyword evidence="10" id="KW-0507">mRNA processing</keyword>
<dbReference type="GO" id="GO:0102265">
    <property type="term" value="F:tRNA-dihydrouridine47 synthase activity"/>
    <property type="evidence" value="ECO:0007669"/>
    <property type="project" value="UniProtKB-EC"/>
</dbReference>
<keyword evidence="11" id="KW-0819">tRNA processing</keyword>
<dbReference type="GO" id="GO:0003723">
    <property type="term" value="F:RNA binding"/>
    <property type="evidence" value="ECO:0007669"/>
    <property type="project" value="TreeGrafter"/>
</dbReference>
<organism evidence="30 31">
    <name type="scientific">Suhomyces tanzawaensis NRRL Y-17324</name>
    <dbReference type="NCBI Taxonomy" id="984487"/>
    <lineage>
        <taxon>Eukaryota</taxon>
        <taxon>Fungi</taxon>
        <taxon>Dikarya</taxon>
        <taxon>Ascomycota</taxon>
        <taxon>Saccharomycotina</taxon>
        <taxon>Pichiomycetes</taxon>
        <taxon>Debaryomycetaceae</taxon>
        <taxon>Suhomyces</taxon>
    </lineage>
</organism>
<feature type="compositionally biased region" description="Basic and acidic residues" evidence="28">
    <location>
        <begin position="223"/>
        <end position="240"/>
    </location>
</feature>
<feature type="compositionally biased region" description="Basic residues" evidence="28">
    <location>
        <begin position="70"/>
        <end position="79"/>
    </location>
</feature>
<dbReference type="InterPro" id="IPR035587">
    <property type="entry name" value="DUS-like_FMN-bd"/>
</dbReference>
<evidence type="ECO:0000256" key="19">
    <source>
        <dbReference type="ARBA" id="ARBA00023242"/>
    </source>
</evidence>
<comment type="function">
    <text evidence="23">Catalyzes the synthesis of dihydrouridine, a modified base found in the D-loop of most tRNAs. Specifically modifies U47 in cytoplasmic tRNAs. Catalyzes the synthesis of dihydrouridine in some mRNAs, thereby affecting their translation.</text>
</comment>
<comment type="subcellular location">
    <subcellularLocation>
        <location evidence="3">Cytoplasm</location>
    </subcellularLocation>
    <subcellularLocation>
        <location evidence="2">Nucleus</location>
    </subcellularLocation>
</comment>
<dbReference type="FunFam" id="3.20.20.70:FF:000145">
    <property type="entry name" value="tRNA-dihydrouridine(47) synthase [NAD(P)(+)]"/>
    <property type="match status" value="1"/>
</dbReference>
<comment type="catalytic activity">
    <reaction evidence="24">
        <text>5,6-dihydrouridine(47) in tRNA + NAD(+) = uridine(47) in tRNA + NADH + H(+)</text>
        <dbReference type="Rhea" id="RHEA:53364"/>
        <dbReference type="Rhea" id="RHEA-COMP:13539"/>
        <dbReference type="Rhea" id="RHEA-COMP:13540"/>
        <dbReference type="ChEBI" id="CHEBI:15378"/>
        <dbReference type="ChEBI" id="CHEBI:57540"/>
        <dbReference type="ChEBI" id="CHEBI:57945"/>
        <dbReference type="ChEBI" id="CHEBI:65315"/>
        <dbReference type="ChEBI" id="CHEBI:74443"/>
        <dbReference type="EC" id="1.3.1.89"/>
    </reaction>
    <physiologicalReaction direction="right-to-left" evidence="24">
        <dbReference type="Rhea" id="RHEA:53366"/>
    </physiologicalReaction>
</comment>
<evidence type="ECO:0000256" key="4">
    <source>
        <dbReference type="ARBA" id="ARBA00005451"/>
    </source>
</evidence>
<evidence type="ECO:0000256" key="7">
    <source>
        <dbReference type="ARBA" id="ARBA00022490"/>
    </source>
</evidence>
<keyword evidence="8" id="KW-0285">Flavoprotein</keyword>
<feature type="region of interest" description="Disordered" evidence="28">
    <location>
        <begin position="1"/>
        <end position="86"/>
    </location>
</feature>
<evidence type="ECO:0000256" key="23">
    <source>
        <dbReference type="ARBA" id="ARBA00045934"/>
    </source>
</evidence>
<dbReference type="PANTHER" id="PTHR45846">
    <property type="entry name" value="TRNA-DIHYDROURIDINE(47) SYNTHASE [NAD(P)(+)]-LIKE"/>
    <property type="match status" value="1"/>
</dbReference>
<evidence type="ECO:0000256" key="27">
    <source>
        <dbReference type="ARBA" id="ARBA00049513"/>
    </source>
</evidence>
<evidence type="ECO:0000256" key="12">
    <source>
        <dbReference type="ARBA" id="ARBA00022723"/>
    </source>
</evidence>
<comment type="catalytic activity">
    <reaction evidence="26">
        <text>a 5,6-dihydrouridine in mRNA + NADP(+) = a uridine in mRNA + NADPH + H(+)</text>
        <dbReference type="Rhea" id="RHEA:69855"/>
        <dbReference type="Rhea" id="RHEA-COMP:14658"/>
        <dbReference type="Rhea" id="RHEA-COMP:17789"/>
        <dbReference type="ChEBI" id="CHEBI:15378"/>
        <dbReference type="ChEBI" id="CHEBI:57783"/>
        <dbReference type="ChEBI" id="CHEBI:58349"/>
        <dbReference type="ChEBI" id="CHEBI:65315"/>
        <dbReference type="ChEBI" id="CHEBI:74443"/>
    </reaction>
    <physiologicalReaction direction="right-to-left" evidence="26">
        <dbReference type="Rhea" id="RHEA:69857"/>
    </physiologicalReaction>
</comment>
<dbReference type="EMBL" id="KV453911">
    <property type="protein sequence ID" value="ODV79759.1"/>
    <property type="molecule type" value="Genomic_DNA"/>
</dbReference>
<keyword evidence="16" id="KW-0521">NADP</keyword>
<accession>A0A1E4SJT2</accession>
<dbReference type="Pfam" id="PF01207">
    <property type="entry name" value="Dus"/>
    <property type="match status" value="1"/>
</dbReference>
<evidence type="ECO:0000256" key="18">
    <source>
        <dbReference type="ARBA" id="ARBA00023027"/>
    </source>
</evidence>
<evidence type="ECO:0000256" key="13">
    <source>
        <dbReference type="ARBA" id="ARBA00022737"/>
    </source>
</evidence>
<dbReference type="InterPro" id="IPR013785">
    <property type="entry name" value="Aldolase_TIM"/>
</dbReference>
<evidence type="ECO:0000256" key="8">
    <source>
        <dbReference type="ARBA" id="ARBA00022630"/>
    </source>
</evidence>
<dbReference type="EC" id="1.3.1.89" evidence="5"/>
<dbReference type="Proteomes" id="UP000094285">
    <property type="component" value="Unassembled WGS sequence"/>
</dbReference>
<dbReference type="GO" id="GO:0050660">
    <property type="term" value="F:flavin adenine dinucleotide binding"/>
    <property type="evidence" value="ECO:0007669"/>
    <property type="project" value="InterPro"/>
</dbReference>
<name>A0A1E4SJT2_9ASCO</name>
<dbReference type="Pfam" id="PF25585">
    <property type="entry name" value="zf-CCCH_DUS3L"/>
    <property type="match status" value="1"/>
</dbReference>
<evidence type="ECO:0000256" key="16">
    <source>
        <dbReference type="ARBA" id="ARBA00022857"/>
    </source>
</evidence>
<dbReference type="PANTHER" id="PTHR45846:SF1">
    <property type="entry name" value="TRNA-DIHYDROURIDINE(47) SYNTHASE [NAD(P)(+)]-LIKE"/>
    <property type="match status" value="1"/>
</dbReference>
<dbReference type="InterPro" id="IPR018517">
    <property type="entry name" value="tRNA_hU_synthase_CS"/>
</dbReference>
<evidence type="ECO:0000256" key="1">
    <source>
        <dbReference type="ARBA" id="ARBA00001917"/>
    </source>
</evidence>
<evidence type="ECO:0000256" key="25">
    <source>
        <dbReference type="ARBA" id="ARBA00048342"/>
    </source>
</evidence>
<sequence>MTTSPDKRPGDAIEPSTEAKKPHVERPDHFAKGIAPIKPEFIVQATSIAPSYDDDEAEGGDRDGGQKPKADKKRKRGQNKNRDLRQQVKEVRLCSTLIDPENPRECQFGGDKCRNVHNIEEYLAGKPEDVEGVCPVFKALGYCPCGLKCRWLGSHYNKETNRLVKDLEQMERAKKDNFEVNKIKPENKSMLQKKKYDFSHSDEVIKYIDTLVQNEENILKAKEAKDAKDAEEKDDKKDEENASAQEQTKSNMASYVEATYKVGEKKKLYLKNAKIVSPLTTVGNLPYRRLMKTLGADVTYSEMALTVPLLQATNSEWALPKAHISEYPGFGVQIATSKHWAAAKSAEVIYKETTHVSELNLNCGCPIDLLYRQGQGSALMDQPARMLRILKAMNALSGDIPVTVKMRTGTRDNKNTAKALIDRVLRENDVAAITLHGRSRQQRYTREADWAYIGEVGKTVEEWNHRKEDNKDTTDTQPTWFVGNGDVYTHEDWHNAVNTPGIDSVMVARGALIKPWIFEEVDSQQYLDKSATERLEMLRTFSNYAIEHWGSDEYGVGLARRFMCEFLSFTHRYIPIGILERLPPKINERPPKWKGRNELETLLGSGDYKDWIKITEMFLGKAGDGFNFTPKHKSNAYES</sequence>
<evidence type="ECO:0000259" key="29">
    <source>
        <dbReference type="Pfam" id="PF01207"/>
    </source>
</evidence>
<evidence type="ECO:0000256" key="26">
    <source>
        <dbReference type="ARBA" id="ARBA00049447"/>
    </source>
</evidence>
<feature type="region of interest" description="Disordered" evidence="28">
    <location>
        <begin position="223"/>
        <end position="250"/>
    </location>
</feature>